<organism evidence="2 3">
    <name type="scientific">Lacrimispora xylanisolvens</name>
    <dbReference type="NCBI Taxonomy" id="384636"/>
    <lineage>
        <taxon>Bacteria</taxon>
        <taxon>Bacillati</taxon>
        <taxon>Bacillota</taxon>
        <taxon>Clostridia</taxon>
        <taxon>Lachnospirales</taxon>
        <taxon>Lachnospiraceae</taxon>
        <taxon>Lacrimispora</taxon>
    </lineage>
</organism>
<evidence type="ECO:0000256" key="1">
    <source>
        <dbReference type="SAM" id="MobiDB-lite"/>
    </source>
</evidence>
<dbReference type="Proteomes" id="UP000237749">
    <property type="component" value="Unassembled WGS sequence"/>
</dbReference>
<reference evidence="2 3" key="1">
    <citation type="submission" date="2018-02" db="EMBL/GenBank/DDBJ databases">
        <title>Genomic Encyclopedia of Archaeal and Bacterial Type Strains, Phase II (KMG-II): from individual species to whole genera.</title>
        <authorList>
            <person name="Goeker M."/>
        </authorList>
    </citation>
    <scope>NUCLEOTIDE SEQUENCE [LARGE SCALE GENOMIC DNA]</scope>
    <source>
        <strain evidence="2 3">DSM 3808</strain>
    </source>
</reference>
<protein>
    <recommendedName>
        <fullName evidence="4">FlxA-like protein</fullName>
    </recommendedName>
</protein>
<accession>A0A2S6HQE4</accession>
<feature type="region of interest" description="Disordered" evidence="1">
    <location>
        <begin position="105"/>
        <end position="145"/>
    </location>
</feature>
<dbReference type="EMBL" id="PTJA01000008">
    <property type="protein sequence ID" value="PPK79830.1"/>
    <property type="molecule type" value="Genomic_DNA"/>
</dbReference>
<keyword evidence="3" id="KW-1185">Reference proteome</keyword>
<evidence type="ECO:0000313" key="3">
    <source>
        <dbReference type="Proteomes" id="UP000237749"/>
    </source>
</evidence>
<evidence type="ECO:0008006" key="4">
    <source>
        <dbReference type="Google" id="ProtNLM"/>
    </source>
</evidence>
<feature type="region of interest" description="Disordered" evidence="1">
    <location>
        <begin position="32"/>
        <end position="53"/>
    </location>
</feature>
<dbReference type="AlphaFoldDB" id="A0A2S6HQE4"/>
<gene>
    <name evidence="2" type="ORF">BXY41_10855</name>
</gene>
<feature type="compositionally biased region" description="Polar residues" evidence="1">
    <location>
        <begin position="135"/>
        <end position="145"/>
    </location>
</feature>
<dbReference type="RefSeq" id="WP_104437737.1">
    <property type="nucleotide sequence ID" value="NZ_PTJA01000008.1"/>
</dbReference>
<sequence>MYIGKMETQSTKINIASINRSANNKYEAIYGKSKESKKTDEVSISPVGKKKSMLKQLMDQKQRILEQKQSMLDSDQADGSDSMNDKLKEFEMQLKAIDDQIAQIQADESDNSDSYSIDETGKIYKKPKSKEDAQTEQMSAITKLSSGVSQAEIISSAKDMIDGKINVLKSEIKLGTGNTDQKIEAASRLQSRSDQLVAKTAEKIGEVNETAAVLSNSAVESTETEMEPETEIDTDIQSE</sequence>
<name>A0A2S6HQE4_9FIRM</name>
<feature type="compositionally biased region" description="Acidic residues" evidence="1">
    <location>
        <begin position="222"/>
        <end position="239"/>
    </location>
</feature>
<evidence type="ECO:0000313" key="2">
    <source>
        <dbReference type="EMBL" id="PPK79830.1"/>
    </source>
</evidence>
<feature type="region of interest" description="Disordered" evidence="1">
    <location>
        <begin position="217"/>
        <end position="239"/>
    </location>
</feature>
<proteinExistence type="predicted"/>
<comment type="caution">
    <text evidence="2">The sequence shown here is derived from an EMBL/GenBank/DDBJ whole genome shotgun (WGS) entry which is preliminary data.</text>
</comment>
<feature type="compositionally biased region" description="Basic and acidic residues" evidence="1">
    <location>
        <begin position="32"/>
        <end position="41"/>
    </location>
</feature>